<comment type="caution">
    <text evidence="1">The sequence shown here is derived from an EMBL/GenBank/DDBJ whole genome shotgun (WGS) entry which is preliminary data.</text>
</comment>
<keyword evidence="2" id="KW-1185">Reference proteome</keyword>
<organism evidence="1 2">
    <name type="scientific">Rhizobium aouanii</name>
    <dbReference type="NCBI Taxonomy" id="3118145"/>
    <lineage>
        <taxon>Bacteria</taxon>
        <taxon>Pseudomonadati</taxon>
        <taxon>Pseudomonadota</taxon>
        <taxon>Alphaproteobacteria</taxon>
        <taxon>Hyphomicrobiales</taxon>
        <taxon>Rhizobiaceae</taxon>
        <taxon>Rhizobium/Agrobacterium group</taxon>
        <taxon>Rhizobium</taxon>
    </lineage>
</organism>
<reference evidence="1 2" key="1">
    <citation type="submission" date="2024-01" db="EMBL/GenBank/DDBJ databases">
        <title>Draft genome sequences of three bacterial strains isolated from Acacia saligna represent a potential new species within the genus Rhizobium.</title>
        <authorList>
            <person name="Tambong J.T."/>
            <person name="Mnasri B."/>
        </authorList>
    </citation>
    <scope>NUCLEOTIDE SEQUENCE [LARGE SCALE GENOMIC DNA]</scope>
    <source>
        <strain evidence="1 2">1AS12I</strain>
    </source>
</reference>
<gene>
    <name evidence="1" type="ORF">V8Q02_32045</name>
</gene>
<dbReference type="Proteomes" id="UP001531129">
    <property type="component" value="Unassembled WGS sequence"/>
</dbReference>
<proteinExistence type="predicted"/>
<accession>A0ABU8CUR6</accession>
<evidence type="ECO:0000313" key="1">
    <source>
        <dbReference type="EMBL" id="MEI1252590.1"/>
    </source>
</evidence>
<name>A0ABU8CUR6_9HYPH</name>
<sequence>MKYFGSDVAPDPPFCRAWRQRLGEQVPNGVGWNRVVRRDEPAAEMQAESLAACEIKHAGTRTAAKRRAVAQKLPIPHSRHRTRGEPFLIVDLAIDILHEVDIRDSPVECWMTDHSHALADARFCRQGDGACELRFAAHELDLKERDVGTRVLFDIKGLEETENQFVGIVDFFQEIDAGFHGAVRALLEDKSAAMSRPTKISLRCGQRDQLTFPYKKIG</sequence>
<protein>
    <submittedName>
        <fullName evidence="1">Uncharacterized protein</fullName>
    </submittedName>
</protein>
<evidence type="ECO:0000313" key="2">
    <source>
        <dbReference type="Proteomes" id="UP001531129"/>
    </source>
</evidence>
<dbReference type="EMBL" id="JBAMYC010000026">
    <property type="protein sequence ID" value="MEI1252590.1"/>
    <property type="molecule type" value="Genomic_DNA"/>
</dbReference>